<evidence type="ECO:0008006" key="3">
    <source>
        <dbReference type="Google" id="ProtNLM"/>
    </source>
</evidence>
<dbReference type="InterPro" id="IPR053154">
    <property type="entry name" value="c-di-AMP_regulator"/>
</dbReference>
<comment type="caution">
    <text evidence="1">The sequence shown here is derived from an EMBL/GenBank/DDBJ whole genome shotgun (WGS) entry which is preliminary data.</text>
</comment>
<name>A0A9D1N7E7_9FIRM</name>
<dbReference type="AlphaFoldDB" id="A0A9D1N7E7"/>
<sequence length="311" mass="33788">MLNNKTFLKVFSLVAAVLLWMYVMVEVDPQKTDKISDISISFANEDVLAERGLAAVMNDSTELTVKIQGARSDINAVRKTGLTAYVDVSGCEKGRNRGEIVINVPDGITVDSMSEEYMTFDVEEIVEEEKPLAVEFDDSPADDDSVPWIVSSAYENVTVSGAESLVDKVKEVRGVVSAANISAEHSSRATVSLMAVDEDGEQVENVTIQNGEDISVDIQLFKVKTVDVDVSIENVADGFEVDGSPSSETVKIVGTADAVEGIESVSGTVDMSEINDTKDHRIDVNLELPYGIYLYDEEDTPSVRVTLKTVE</sequence>
<evidence type="ECO:0000313" key="1">
    <source>
        <dbReference type="EMBL" id="HIU96169.1"/>
    </source>
</evidence>
<proteinExistence type="predicted"/>
<dbReference type="EMBL" id="DVOB01000122">
    <property type="protein sequence ID" value="HIU96169.1"/>
    <property type="molecule type" value="Genomic_DNA"/>
</dbReference>
<dbReference type="Proteomes" id="UP000824130">
    <property type="component" value="Unassembled WGS sequence"/>
</dbReference>
<organism evidence="1 2">
    <name type="scientific">Candidatus Allocopromorpha excrementipullorum</name>
    <dbReference type="NCBI Taxonomy" id="2840743"/>
    <lineage>
        <taxon>Bacteria</taxon>
        <taxon>Bacillati</taxon>
        <taxon>Bacillota</taxon>
        <taxon>Clostridia</taxon>
        <taxon>Eubacteriales</taxon>
        <taxon>Eubacteriaceae</taxon>
        <taxon>Eubacteriaceae incertae sedis</taxon>
        <taxon>Candidatus Allocopromorpha</taxon>
    </lineage>
</organism>
<dbReference type="PANTHER" id="PTHR37804">
    <property type="entry name" value="CDAA REGULATORY PROTEIN CDAR"/>
    <property type="match status" value="1"/>
</dbReference>
<dbReference type="Gene3D" id="2.170.120.40">
    <property type="entry name" value="YbbR-like domain"/>
    <property type="match status" value="1"/>
</dbReference>
<gene>
    <name evidence="1" type="ORF">IAD25_05585</name>
</gene>
<dbReference type="Gene3D" id="2.170.120.30">
    <property type="match status" value="2"/>
</dbReference>
<dbReference type="PANTHER" id="PTHR37804:SF1">
    <property type="entry name" value="CDAA REGULATORY PROTEIN CDAR"/>
    <property type="match status" value="1"/>
</dbReference>
<reference evidence="1" key="2">
    <citation type="journal article" date="2021" name="PeerJ">
        <title>Extensive microbial diversity within the chicken gut microbiome revealed by metagenomics and culture.</title>
        <authorList>
            <person name="Gilroy R."/>
            <person name="Ravi A."/>
            <person name="Getino M."/>
            <person name="Pursley I."/>
            <person name="Horton D.L."/>
            <person name="Alikhan N.F."/>
            <person name="Baker D."/>
            <person name="Gharbi K."/>
            <person name="Hall N."/>
            <person name="Watson M."/>
            <person name="Adriaenssens E.M."/>
            <person name="Foster-Nyarko E."/>
            <person name="Jarju S."/>
            <person name="Secka A."/>
            <person name="Antonio M."/>
            <person name="Oren A."/>
            <person name="Chaudhuri R.R."/>
            <person name="La Ragione R."/>
            <person name="Hildebrand F."/>
            <person name="Pallen M.J."/>
        </authorList>
    </citation>
    <scope>NUCLEOTIDE SEQUENCE</scope>
    <source>
        <strain evidence="1">ChiSjej4B22-8349</strain>
    </source>
</reference>
<dbReference type="Pfam" id="PF07949">
    <property type="entry name" value="YbbR"/>
    <property type="match status" value="1"/>
</dbReference>
<reference evidence="1" key="1">
    <citation type="submission" date="2020-10" db="EMBL/GenBank/DDBJ databases">
        <authorList>
            <person name="Gilroy R."/>
        </authorList>
    </citation>
    <scope>NUCLEOTIDE SEQUENCE</scope>
    <source>
        <strain evidence="1">ChiSjej4B22-8349</strain>
    </source>
</reference>
<dbReference type="InterPro" id="IPR012505">
    <property type="entry name" value="YbbR"/>
</dbReference>
<evidence type="ECO:0000313" key="2">
    <source>
        <dbReference type="Proteomes" id="UP000824130"/>
    </source>
</evidence>
<protein>
    <recommendedName>
        <fullName evidence="3">YbbR-like protein</fullName>
    </recommendedName>
</protein>
<accession>A0A9D1N7E7</accession>